<evidence type="ECO:0000256" key="1">
    <source>
        <dbReference type="SAM" id="MobiDB-lite"/>
    </source>
</evidence>
<protein>
    <submittedName>
        <fullName evidence="3">Uncharacterized protein</fullName>
    </submittedName>
</protein>
<evidence type="ECO:0000256" key="2">
    <source>
        <dbReference type="SAM" id="Phobius"/>
    </source>
</evidence>
<feature type="transmembrane region" description="Helical" evidence="2">
    <location>
        <begin position="6"/>
        <end position="25"/>
    </location>
</feature>
<organism evidence="3 4">
    <name type="scientific">Trypanosoma cruzi Dm28c</name>
    <dbReference type="NCBI Taxonomy" id="1416333"/>
    <lineage>
        <taxon>Eukaryota</taxon>
        <taxon>Discoba</taxon>
        <taxon>Euglenozoa</taxon>
        <taxon>Kinetoplastea</taxon>
        <taxon>Metakinetoplastina</taxon>
        <taxon>Trypanosomatida</taxon>
        <taxon>Trypanosomatidae</taxon>
        <taxon>Trypanosoma</taxon>
        <taxon>Schizotrypanum</taxon>
    </lineage>
</organism>
<gene>
    <name evidence="3" type="ORF">TCDM_06088</name>
</gene>
<dbReference type="OrthoDB" id="273646at2759"/>
<dbReference type="EMBL" id="AYLP01000063">
    <property type="protein sequence ID" value="ESS65492.1"/>
    <property type="molecule type" value="Genomic_DNA"/>
</dbReference>
<accession>V5BHB4</accession>
<keyword evidence="2" id="KW-0812">Transmembrane</keyword>
<dbReference type="VEuPathDB" id="TriTrypDB:TCDM_06088"/>
<feature type="compositionally biased region" description="Polar residues" evidence="1">
    <location>
        <begin position="305"/>
        <end position="315"/>
    </location>
</feature>
<sequence>MREAWVGGAMCAAVIAFFFLFFPFFPFPLVRQIEGGGCLNLLAFFAEIFTHIPRTGCAVEGKRGFLMRSRLPIGGSLVHIPHNCRVPALAVSFHHQQRRHRYQRQQQHEHQKEEHLCASESNGGDTPVGNLRCPASTYAGVRVGSYILSPVFEEHHSLWQWRTVMWREKLHAVPFLLYCAPGVPLRHPFLHGTLVEGITTPAAKGRLREAATASKTTEFGVKQRYMPLAVPSPIGMLYPTTSGTSACHPAAKWVDELFHFLEKGAAQTAGAPNSFSSTYTDVFKSGDATISSLRGQTPWKEQHAQSRNTATATATDLKETSGSDNNVHHSTQRVLHSSWSVPLKNRNVIGCGLAEVVLAIDRYAAMLARREITYSKACWAVLVDSKADVQPYLRSSAVAIEKELIAATAAHEAVTAAVGDPARRPLLKLADYPALARW</sequence>
<evidence type="ECO:0000313" key="4">
    <source>
        <dbReference type="Proteomes" id="UP000017861"/>
    </source>
</evidence>
<dbReference type="Proteomes" id="UP000017861">
    <property type="component" value="Unassembled WGS sequence"/>
</dbReference>
<proteinExistence type="predicted"/>
<keyword evidence="2" id="KW-1133">Transmembrane helix</keyword>
<dbReference type="AlphaFoldDB" id="V5BHB4"/>
<keyword evidence="2" id="KW-0472">Membrane</keyword>
<evidence type="ECO:0000313" key="3">
    <source>
        <dbReference type="EMBL" id="ESS65492.1"/>
    </source>
</evidence>
<comment type="caution">
    <text evidence="3">The sequence shown here is derived from an EMBL/GenBank/DDBJ whole genome shotgun (WGS) entry which is preliminary data.</text>
</comment>
<feature type="region of interest" description="Disordered" evidence="1">
    <location>
        <begin position="295"/>
        <end position="329"/>
    </location>
</feature>
<reference evidence="3 4" key="1">
    <citation type="journal article" date="2014" name="Genome Announc.">
        <title>Trypanosoma cruzi Clone Dm28c Draft Genome Sequence.</title>
        <authorList>
            <person name="Grisard E.C."/>
            <person name="Teixeira S.M."/>
            <person name="de Almeida L.G."/>
            <person name="Stoco P.H."/>
            <person name="Gerber A.L."/>
            <person name="Talavera-Lopez C."/>
            <person name="Lima O.C."/>
            <person name="Andersson B."/>
            <person name="de Vasconcelos A.T."/>
        </authorList>
    </citation>
    <scope>NUCLEOTIDE SEQUENCE [LARGE SCALE GENOMIC DNA]</scope>
    <source>
        <strain evidence="3 4">Dm28c</strain>
    </source>
</reference>
<name>V5BHB4_TRYCR</name>